<keyword evidence="2" id="KW-1185">Reference proteome</keyword>
<name>A0ACC0BVT0_CATRO</name>
<sequence>MQDSMNGRFDALDGKILDIQKKKPIIRFSTLRKSDVRILWSHKKIGHSIFKWDIRKFPKFLTSQKPYPPQGFSGSFNVGWLDPRQVLIRLDLKEDYIRLWLKNLFSFCLGLALRVYQFTSSTKALSSQLLAILKIDEPISNLNRSSIAWFGTPSRRGFWRPVMYEDSPPYCTTCFHLGHPQQTHKRTSSSSGHLPIVDSFIIQKPSTATAPSRLGQVDSGNLQDGKGFTWQPTALAALVGIISSPQMQATSASDASLAVLGNAQPVEGGESTVASLPVSELSTPHSSSHDEDTMQIMELIRNLPDKATPFANKHPVASVPKPVDVVPEIDPRESGISISDLFVDSSDFAS</sequence>
<dbReference type="Proteomes" id="UP001060085">
    <property type="component" value="Linkage Group LG02"/>
</dbReference>
<evidence type="ECO:0000313" key="2">
    <source>
        <dbReference type="Proteomes" id="UP001060085"/>
    </source>
</evidence>
<evidence type="ECO:0000313" key="1">
    <source>
        <dbReference type="EMBL" id="KAI5676746.1"/>
    </source>
</evidence>
<protein>
    <submittedName>
        <fullName evidence="1">Uncharacterized protein</fullName>
    </submittedName>
</protein>
<gene>
    <name evidence="1" type="ORF">M9H77_07696</name>
</gene>
<proteinExistence type="predicted"/>
<comment type="caution">
    <text evidence="1">The sequence shown here is derived from an EMBL/GenBank/DDBJ whole genome shotgun (WGS) entry which is preliminary data.</text>
</comment>
<accession>A0ACC0BVT0</accession>
<reference evidence="2" key="1">
    <citation type="journal article" date="2023" name="Nat. Plants">
        <title>Single-cell RNA sequencing provides a high-resolution roadmap for understanding the multicellular compartmentation of specialized metabolism.</title>
        <authorList>
            <person name="Sun S."/>
            <person name="Shen X."/>
            <person name="Li Y."/>
            <person name="Li Y."/>
            <person name="Wang S."/>
            <person name="Li R."/>
            <person name="Zhang H."/>
            <person name="Shen G."/>
            <person name="Guo B."/>
            <person name="Wei J."/>
            <person name="Xu J."/>
            <person name="St-Pierre B."/>
            <person name="Chen S."/>
            <person name="Sun C."/>
        </authorList>
    </citation>
    <scope>NUCLEOTIDE SEQUENCE [LARGE SCALE GENOMIC DNA]</scope>
</reference>
<dbReference type="EMBL" id="CM044702">
    <property type="protein sequence ID" value="KAI5676746.1"/>
    <property type="molecule type" value="Genomic_DNA"/>
</dbReference>
<organism evidence="1 2">
    <name type="scientific">Catharanthus roseus</name>
    <name type="common">Madagascar periwinkle</name>
    <name type="synonym">Vinca rosea</name>
    <dbReference type="NCBI Taxonomy" id="4058"/>
    <lineage>
        <taxon>Eukaryota</taxon>
        <taxon>Viridiplantae</taxon>
        <taxon>Streptophyta</taxon>
        <taxon>Embryophyta</taxon>
        <taxon>Tracheophyta</taxon>
        <taxon>Spermatophyta</taxon>
        <taxon>Magnoliopsida</taxon>
        <taxon>eudicotyledons</taxon>
        <taxon>Gunneridae</taxon>
        <taxon>Pentapetalae</taxon>
        <taxon>asterids</taxon>
        <taxon>lamiids</taxon>
        <taxon>Gentianales</taxon>
        <taxon>Apocynaceae</taxon>
        <taxon>Rauvolfioideae</taxon>
        <taxon>Vinceae</taxon>
        <taxon>Catharanthinae</taxon>
        <taxon>Catharanthus</taxon>
    </lineage>
</organism>